<protein>
    <submittedName>
        <fullName evidence="1">Uncharacterized protein</fullName>
    </submittedName>
</protein>
<proteinExistence type="predicted"/>
<comment type="caution">
    <text evidence="1">The sequence shown here is derived from an EMBL/GenBank/DDBJ whole genome shotgun (WGS) entry which is preliminary data.</text>
</comment>
<name>A0A4R6H0A1_9BACT</name>
<sequence>MEDFYRKILSAAIFQHSSKVQPFKQSSLDRIIERIIMCSEHVSLTIEEIQKSFIETIGYSIPVGVIEAAIERLIQHKSLIFTEDGK</sequence>
<dbReference type="EMBL" id="SNWI01000005">
    <property type="protein sequence ID" value="TDO01382.1"/>
    <property type="molecule type" value="Genomic_DNA"/>
</dbReference>
<reference evidence="1 2" key="1">
    <citation type="submission" date="2019-03" db="EMBL/GenBank/DDBJ databases">
        <title>Freshwater and sediment microbial communities from various areas in North America, analyzing microbe dynamics in response to fracking.</title>
        <authorList>
            <person name="Lamendella R."/>
        </authorList>
    </citation>
    <scope>NUCLEOTIDE SEQUENCE [LARGE SCALE GENOMIC DNA]</scope>
    <source>
        <strain evidence="1 2">114D</strain>
    </source>
</reference>
<dbReference type="AlphaFoldDB" id="A0A4R6H0A1"/>
<evidence type="ECO:0000313" key="2">
    <source>
        <dbReference type="Proteomes" id="UP000294848"/>
    </source>
</evidence>
<dbReference type="RefSeq" id="WP_133465285.1">
    <property type="nucleotide sequence ID" value="NZ_SNWI01000005.1"/>
</dbReference>
<organism evidence="1 2">
    <name type="scientific">Sunxiuqinia elliptica</name>
    <dbReference type="NCBI Taxonomy" id="655355"/>
    <lineage>
        <taxon>Bacteria</taxon>
        <taxon>Pseudomonadati</taxon>
        <taxon>Bacteroidota</taxon>
        <taxon>Bacteroidia</taxon>
        <taxon>Marinilabiliales</taxon>
        <taxon>Prolixibacteraceae</taxon>
        <taxon>Sunxiuqinia</taxon>
    </lineage>
</organism>
<gene>
    <name evidence="1" type="ORF">DET52_105241</name>
</gene>
<evidence type="ECO:0000313" key="1">
    <source>
        <dbReference type="EMBL" id="TDO01382.1"/>
    </source>
</evidence>
<accession>A0A4R6H0A1</accession>
<dbReference type="Proteomes" id="UP000294848">
    <property type="component" value="Unassembled WGS sequence"/>
</dbReference>